<dbReference type="PANTHER" id="PTHR43861:SF3">
    <property type="entry name" value="PUTATIVE (AFU_ORTHOLOGUE AFUA_2G14390)-RELATED"/>
    <property type="match status" value="1"/>
</dbReference>
<dbReference type="CDD" id="cd02440">
    <property type="entry name" value="AdoMet_MTases"/>
    <property type="match status" value="1"/>
</dbReference>
<dbReference type="SUPFAM" id="SSF53335">
    <property type="entry name" value="S-adenosyl-L-methionine-dependent methyltransferases"/>
    <property type="match status" value="1"/>
</dbReference>
<accession>A0A2W5DG41</accession>
<gene>
    <name evidence="2" type="ORF">DI603_16690</name>
</gene>
<dbReference type="Pfam" id="PF13489">
    <property type="entry name" value="Methyltransf_23"/>
    <property type="match status" value="1"/>
</dbReference>
<dbReference type="PANTHER" id="PTHR43861">
    <property type="entry name" value="TRANS-ACONITATE 2-METHYLTRANSFERASE-RELATED"/>
    <property type="match status" value="1"/>
</dbReference>
<dbReference type="Proteomes" id="UP000249633">
    <property type="component" value="Unassembled WGS sequence"/>
</dbReference>
<organism evidence="2 3">
    <name type="scientific">Roseateles depolymerans</name>
    <dbReference type="NCBI Taxonomy" id="76731"/>
    <lineage>
        <taxon>Bacteria</taxon>
        <taxon>Pseudomonadati</taxon>
        <taxon>Pseudomonadota</taxon>
        <taxon>Betaproteobacteria</taxon>
        <taxon>Burkholderiales</taxon>
        <taxon>Sphaerotilaceae</taxon>
        <taxon>Roseateles</taxon>
    </lineage>
</organism>
<keyword evidence="1" id="KW-0808">Transferase</keyword>
<evidence type="ECO:0000313" key="2">
    <source>
        <dbReference type="EMBL" id="PZP29698.1"/>
    </source>
</evidence>
<dbReference type="AlphaFoldDB" id="A0A2W5DG41"/>
<protein>
    <recommendedName>
        <fullName evidence="4">Class I SAM-dependent methyltransferase</fullName>
    </recommendedName>
</protein>
<comment type="caution">
    <text evidence="2">The sequence shown here is derived from an EMBL/GenBank/DDBJ whole genome shotgun (WGS) entry which is preliminary data.</text>
</comment>
<dbReference type="EMBL" id="QFOD01000017">
    <property type="protein sequence ID" value="PZP29698.1"/>
    <property type="molecule type" value="Genomic_DNA"/>
</dbReference>
<proteinExistence type="predicted"/>
<dbReference type="Gene3D" id="3.40.50.150">
    <property type="entry name" value="Vaccinia Virus protein VP39"/>
    <property type="match status" value="1"/>
</dbReference>
<evidence type="ECO:0008006" key="4">
    <source>
        <dbReference type="Google" id="ProtNLM"/>
    </source>
</evidence>
<name>A0A2W5DG41_9BURK</name>
<evidence type="ECO:0000256" key="1">
    <source>
        <dbReference type="ARBA" id="ARBA00022679"/>
    </source>
</evidence>
<evidence type="ECO:0000313" key="3">
    <source>
        <dbReference type="Proteomes" id="UP000249633"/>
    </source>
</evidence>
<sequence>MSDINADGTALAVTASPPVFSCLCCGGSTASLFLDQCPDFYLRKPFVVSYHRCTACGLVQQHPVPSDVSPYYDAYPVHRPRSAAYSWFRRMLMSSVYLPPQHWRRGGRLLDFGCGDGWYLEWCKSAGLEVVGFEPSSSHANALAARLGVPVMSDASELQRQFGGAFDVITLHFVVEHLTDLQSTFRLLASLLRPGGVVRYVVPNIDSWEFRLFRRRWHSLDAPRHISFPGVEHADLLAHSCGLSFVGKSFVSFPNGFGGSLPTALWARFSELALLLTLPISVVVTRLFPAGSQAFLLSRRDARSVQS</sequence>
<reference evidence="2 3" key="1">
    <citation type="submission" date="2017-08" db="EMBL/GenBank/DDBJ databases">
        <title>Infants hospitalized years apart are colonized by the same room-sourced microbial strains.</title>
        <authorList>
            <person name="Brooks B."/>
            <person name="Olm M.R."/>
            <person name="Firek B.A."/>
            <person name="Baker R."/>
            <person name="Thomas B.C."/>
            <person name="Morowitz M.J."/>
            <person name="Banfield J.F."/>
        </authorList>
    </citation>
    <scope>NUCLEOTIDE SEQUENCE [LARGE SCALE GENOMIC DNA]</scope>
    <source>
        <strain evidence="2">S2_012_000_R2_81</strain>
    </source>
</reference>
<dbReference type="GO" id="GO:0016740">
    <property type="term" value="F:transferase activity"/>
    <property type="evidence" value="ECO:0007669"/>
    <property type="project" value="UniProtKB-KW"/>
</dbReference>
<dbReference type="InterPro" id="IPR029063">
    <property type="entry name" value="SAM-dependent_MTases_sf"/>
</dbReference>